<dbReference type="AlphaFoldDB" id="A0A1H0PI36"/>
<dbReference type="EMBL" id="FNJU01000001">
    <property type="protein sequence ID" value="SDP04731.1"/>
    <property type="molecule type" value="Genomic_DNA"/>
</dbReference>
<evidence type="ECO:0000256" key="7">
    <source>
        <dbReference type="ARBA" id="ARBA00022857"/>
    </source>
</evidence>
<keyword evidence="8 11" id="KW-0414">Isoprene biosynthesis</keyword>
<comment type="caution">
    <text evidence="11">Lacks conserved residue(s) required for the propagation of feature annotation.</text>
</comment>
<dbReference type="STRING" id="930152.SAMN05216565_101328"/>
<evidence type="ECO:0000256" key="6">
    <source>
        <dbReference type="ARBA" id="ARBA00022842"/>
    </source>
</evidence>
<evidence type="ECO:0000256" key="9">
    <source>
        <dbReference type="ARBA" id="ARBA00023235"/>
    </source>
</evidence>
<keyword evidence="6 11" id="KW-0460">Magnesium</keyword>
<dbReference type="GO" id="GO:0000287">
    <property type="term" value="F:magnesium ion binding"/>
    <property type="evidence" value="ECO:0007669"/>
    <property type="project" value="UniProtKB-UniRule"/>
</dbReference>
<comment type="cofactor">
    <cofactor evidence="11">
        <name>Mg(2+)</name>
        <dbReference type="ChEBI" id="CHEBI:18420"/>
    </cofactor>
</comment>
<comment type="function">
    <text evidence="11">Involved in the biosynthesis of isoprenoids. Catalyzes the 1,3-allylic rearrangement of the homoallylic substrate isopentenyl (IPP) to its allylic isomer, dimethylallyl diphosphate (DMAPP).</text>
</comment>
<dbReference type="GO" id="GO:0010181">
    <property type="term" value="F:FMN binding"/>
    <property type="evidence" value="ECO:0007669"/>
    <property type="project" value="UniProtKB-UniRule"/>
</dbReference>
<dbReference type="PIRSF" id="PIRSF003314">
    <property type="entry name" value="IPP_isomerase"/>
    <property type="match status" value="1"/>
</dbReference>
<dbReference type="CDD" id="cd02811">
    <property type="entry name" value="IDI-2_FMN"/>
    <property type="match status" value="1"/>
</dbReference>
<feature type="binding site" evidence="11">
    <location>
        <position position="162"/>
    </location>
    <ligand>
        <name>substrate</name>
    </ligand>
</feature>
<keyword evidence="5 11" id="KW-0479">Metal-binding</keyword>
<feature type="binding site" evidence="11">
    <location>
        <position position="68"/>
    </location>
    <ligand>
        <name>FMN</name>
        <dbReference type="ChEBI" id="CHEBI:58210"/>
    </ligand>
</feature>
<dbReference type="SMART" id="SM01240">
    <property type="entry name" value="IMPDH"/>
    <property type="match status" value="1"/>
</dbReference>
<keyword evidence="7 11" id="KW-0521">NADP</keyword>
<dbReference type="InterPro" id="IPR011179">
    <property type="entry name" value="IPdP_isomerase"/>
</dbReference>
<accession>A0A1H0PI36</accession>
<feature type="binding site" evidence="11">
    <location>
        <position position="194"/>
    </location>
    <ligand>
        <name>FMN</name>
        <dbReference type="ChEBI" id="CHEBI:58210"/>
    </ligand>
</feature>
<dbReference type="GO" id="GO:0070402">
    <property type="term" value="F:NADPH binding"/>
    <property type="evidence" value="ECO:0007669"/>
    <property type="project" value="UniProtKB-UniRule"/>
</dbReference>
<feature type="binding site" evidence="11">
    <location>
        <begin position="99"/>
        <end position="101"/>
    </location>
    <ligand>
        <name>substrate</name>
    </ligand>
</feature>
<keyword evidence="14" id="KW-1185">Reference proteome</keyword>
<name>A0A1H0PI36_9BACI</name>
<feature type="binding site" evidence="11">
    <location>
        <begin position="69"/>
        <end position="71"/>
    </location>
    <ligand>
        <name>FMN</name>
        <dbReference type="ChEBI" id="CHEBI:58210"/>
    </ligand>
</feature>
<keyword evidence="4 11" id="KW-0288">FMN</keyword>
<comment type="catalytic activity">
    <reaction evidence="11">
        <text>isopentenyl diphosphate = dimethylallyl diphosphate</text>
        <dbReference type="Rhea" id="RHEA:23284"/>
        <dbReference type="ChEBI" id="CHEBI:57623"/>
        <dbReference type="ChEBI" id="CHEBI:128769"/>
        <dbReference type="EC" id="5.3.3.2"/>
    </reaction>
</comment>
<comment type="cofactor">
    <cofactor evidence="1 11">
        <name>FMN</name>
        <dbReference type="ChEBI" id="CHEBI:58210"/>
    </cofactor>
</comment>
<organism evidence="13 14">
    <name type="scientific">Litchfieldia salsa</name>
    <dbReference type="NCBI Taxonomy" id="930152"/>
    <lineage>
        <taxon>Bacteria</taxon>
        <taxon>Bacillati</taxon>
        <taxon>Bacillota</taxon>
        <taxon>Bacilli</taxon>
        <taxon>Bacillales</taxon>
        <taxon>Bacillaceae</taxon>
        <taxon>Litchfieldia</taxon>
    </lineage>
</organism>
<gene>
    <name evidence="11" type="primary">fni</name>
    <name evidence="13" type="ORF">SAMN05216565_101328</name>
</gene>
<dbReference type="SUPFAM" id="SSF51395">
    <property type="entry name" value="FMN-linked oxidoreductases"/>
    <property type="match status" value="1"/>
</dbReference>
<proteinExistence type="inferred from homology"/>
<dbReference type="Gene3D" id="3.20.20.70">
    <property type="entry name" value="Aldolase class I"/>
    <property type="match status" value="1"/>
</dbReference>
<dbReference type="GO" id="GO:0008299">
    <property type="term" value="P:isoprenoid biosynthetic process"/>
    <property type="evidence" value="ECO:0007669"/>
    <property type="project" value="UniProtKB-UniRule"/>
</dbReference>
<dbReference type="RefSeq" id="WP_090849381.1">
    <property type="nucleotide sequence ID" value="NZ_FNJU01000001.1"/>
</dbReference>
<dbReference type="OrthoDB" id="9795032at2"/>
<dbReference type="PANTHER" id="PTHR43665">
    <property type="entry name" value="ISOPENTENYL-DIPHOSPHATE DELTA-ISOMERASE"/>
    <property type="match status" value="1"/>
</dbReference>
<reference evidence="14" key="1">
    <citation type="submission" date="2016-10" db="EMBL/GenBank/DDBJ databases">
        <authorList>
            <person name="Varghese N."/>
            <person name="Submissions S."/>
        </authorList>
    </citation>
    <scope>NUCLEOTIDE SEQUENCE [LARGE SCALE GENOMIC DNA]</scope>
    <source>
        <strain evidence="14">IBRC-M10078</strain>
    </source>
</reference>
<evidence type="ECO:0000256" key="3">
    <source>
        <dbReference type="ARBA" id="ARBA00022630"/>
    </source>
</evidence>
<dbReference type="Pfam" id="PF01070">
    <property type="entry name" value="FMN_dh"/>
    <property type="match status" value="1"/>
</dbReference>
<feature type="binding site" evidence="11">
    <location>
        <position position="99"/>
    </location>
    <ligand>
        <name>FMN</name>
        <dbReference type="ChEBI" id="CHEBI:58210"/>
    </ligand>
</feature>
<feature type="binding site" evidence="11">
    <location>
        <position position="127"/>
    </location>
    <ligand>
        <name>FMN</name>
        <dbReference type="ChEBI" id="CHEBI:58210"/>
    </ligand>
</feature>
<dbReference type="Proteomes" id="UP000199159">
    <property type="component" value="Unassembled WGS sequence"/>
</dbReference>
<comment type="cofactor">
    <cofactor evidence="11">
        <name>NADPH</name>
        <dbReference type="ChEBI" id="CHEBI:57783"/>
    </cofactor>
</comment>
<evidence type="ECO:0000259" key="12">
    <source>
        <dbReference type="Pfam" id="PF01070"/>
    </source>
</evidence>
<feature type="domain" description="FMN-dependent dehydrogenase" evidence="12">
    <location>
        <begin position="177"/>
        <end position="337"/>
    </location>
</feature>
<protein>
    <recommendedName>
        <fullName evidence="11">Isopentenyl-diphosphate delta-isomerase</fullName>
        <shortName evidence="11">IPP isomerase</shortName>
        <ecNumber evidence="11">5.3.3.2</ecNumber>
    </recommendedName>
    <alternativeName>
        <fullName evidence="11">Isopentenyl diphosphate:dimethylallyl diphosphate isomerase</fullName>
    </alternativeName>
    <alternativeName>
        <fullName evidence="11">Isopentenyl pyrophosphate isomerase</fullName>
    </alternativeName>
    <alternativeName>
        <fullName evidence="11">Type 2 isopentenyl diphosphate isomerase</fullName>
        <shortName evidence="11">IDI-2</shortName>
    </alternativeName>
</protein>
<evidence type="ECO:0000256" key="10">
    <source>
        <dbReference type="ARBA" id="ARBA00025810"/>
    </source>
</evidence>
<evidence type="ECO:0000313" key="13">
    <source>
        <dbReference type="EMBL" id="SDP04731.1"/>
    </source>
</evidence>
<keyword evidence="2 11" id="KW-0963">Cytoplasm</keyword>
<dbReference type="GO" id="GO:0004452">
    <property type="term" value="F:isopentenyl-diphosphate delta-isomerase activity"/>
    <property type="evidence" value="ECO:0007669"/>
    <property type="project" value="UniProtKB-UniRule"/>
</dbReference>
<evidence type="ECO:0000256" key="8">
    <source>
        <dbReference type="ARBA" id="ARBA00023229"/>
    </source>
</evidence>
<sequence length="346" mass="37335">MNRRDDVNKRKADHIQICLNDDVNGRGMTTGFEKFSFIHQALPEVDFAEINVETSFLKKKVATPFLISSMTGGTEKAMTINQNLAIAAEEKGWSFAVGSGRAAVEDPERAYTFRIRKYAPSIPIIANVGAVQLNYGFGVDECKKIVDLVEADALVLHLNSLQELIQPEGNTNFRGLFQKIEELCKSFHLPIGVKEVGWGINSKLARRLVDVGISFIDVAGAGGTNWSQVEKLRSTDPLKRAVADAISGLGIPTSECLLDLKQNEGSGTIIASGGLNNGVEAAKAIALGADLAGFGRSILAEAVTSEKALIERFTQTEYELKAAMFSIGAASINKLKNTPSIKQVGY</sequence>
<dbReference type="GO" id="GO:0016491">
    <property type="term" value="F:oxidoreductase activity"/>
    <property type="evidence" value="ECO:0007669"/>
    <property type="project" value="InterPro"/>
</dbReference>
<dbReference type="HAMAP" id="MF_00354">
    <property type="entry name" value="Idi_2"/>
    <property type="match status" value="1"/>
</dbReference>
<comment type="similarity">
    <text evidence="11">Belongs to the IPP isomerase type 2 family.</text>
</comment>
<feature type="binding site" evidence="11">
    <location>
        <position position="224"/>
    </location>
    <ligand>
        <name>FMN</name>
        <dbReference type="ChEBI" id="CHEBI:58210"/>
    </ligand>
</feature>
<comment type="subcellular location">
    <subcellularLocation>
        <location evidence="11">Cytoplasm</location>
    </subcellularLocation>
</comment>
<evidence type="ECO:0000313" key="14">
    <source>
        <dbReference type="Proteomes" id="UP000199159"/>
    </source>
</evidence>
<dbReference type="PANTHER" id="PTHR43665:SF1">
    <property type="entry name" value="ISOPENTENYL-DIPHOSPHATE DELTA-ISOMERASE"/>
    <property type="match status" value="1"/>
</dbReference>
<dbReference type="InterPro" id="IPR013785">
    <property type="entry name" value="Aldolase_TIM"/>
</dbReference>
<dbReference type="NCBIfam" id="TIGR02151">
    <property type="entry name" value="IPP_isom_2"/>
    <property type="match status" value="1"/>
</dbReference>
<dbReference type="EC" id="5.3.3.2" evidence="11"/>
<keyword evidence="3 11" id="KW-0285">Flavoprotein</keyword>
<evidence type="ECO:0000256" key="5">
    <source>
        <dbReference type="ARBA" id="ARBA00022723"/>
    </source>
</evidence>
<feature type="binding site" evidence="11">
    <location>
        <position position="163"/>
    </location>
    <ligand>
        <name>Mg(2+)</name>
        <dbReference type="ChEBI" id="CHEBI:18420"/>
    </ligand>
</feature>
<dbReference type="InterPro" id="IPR000262">
    <property type="entry name" value="FMN-dep_DH"/>
</dbReference>
<evidence type="ECO:0000256" key="2">
    <source>
        <dbReference type="ARBA" id="ARBA00022490"/>
    </source>
</evidence>
<keyword evidence="9 11" id="KW-0413">Isomerase</keyword>
<evidence type="ECO:0000256" key="1">
    <source>
        <dbReference type="ARBA" id="ARBA00001917"/>
    </source>
</evidence>
<feature type="binding site" evidence="11">
    <location>
        <begin position="10"/>
        <end position="11"/>
    </location>
    <ligand>
        <name>substrate</name>
    </ligand>
</feature>
<evidence type="ECO:0000256" key="11">
    <source>
        <dbReference type="HAMAP-Rule" id="MF_00354"/>
    </source>
</evidence>
<evidence type="ECO:0000256" key="4">
    <source>
        <dbReference type="ARBA" id="ARBA00022643"/>
    </source>
</evidence>
<comment type="subunit">
    <text evidence="10 11">Homooctamer. Dimer of tetramers.</text>
</comment>
<dbReference type="GO" id="GO:0005737">
    <property type="term" value="C:cytoplasm"/>
    <property type="evidence" value="ECO:0007669"/>
    <property type="project" value="UniProtKB-SubCell"/>
</dbReference>